<dbReference type="RefSeq" id="WP_366193395.1">
    <property type="nucleotide sequence ID" value="NZ_JBFBVU010000014.1"/>
</dbReference>
<sequence>MHVVDSHTGGEPTRVILDGGPDLGTGPLAERARRLARDHTAFCNGVMREPRGQPAMVGALLVPPTDPECVTGVIYFDADAVLGMCGHGTIGLTVTLAHLGRIAPGTHRIETPAGVVTVTLIDAHTVQVTNIESRRVKKAAQVVVPEVGIVTGDVAYGGNWFFIVEPSPLPVRPDNIRALTDLAVAIRTAAHAQGVGGGPETPIDHVIFQDEVPGSDVHSRNFVLCPDDAYDRSPCGTGSSARLACLAADGRLAPGAEITQQSVIGSTYRLSYQPGPTGGVIPTLTGQAFIMAESTLVFDPEDPFRNGIPTVSAGNG</sequence>
<dbReference type="Gene3D" id="3.10.310.10">
    <property type="entry name" value="Diaminopimelate Epimerase, Chain A, domain 1"/>
    <property type="match status" value="2"/>
</dbReference>
<dbReference type="PIRSF" id="PIRSF029792">
    <property type="entry name" value="Pro_racemase"/>
    <property type="match status" value="1"/>
</dbReference>
<gene>
    <name evidence="3" type="ORF">AB0T83_12215</name>
</gene>
<dbReference type="EMBL" id="JBFBVU010000014">
    <property type="protein sequence ID" value="MEV8467543.1"/>
    <property type="molecule type" value="Genomic_DNA"/>
</dbReference>
<reference evidence="3 4" key="1">
    <citation type="submission" date="2024-07" db="EMBL/GenBank/DDBJ databases">
        <authorList>
            <person name="Kang M."/>
        </authorList>
    </citation>
    <scope>NUCLEOTIDE SEQUENCE [LARGE SCALE GENOMIC DNA]</scope>
    <source>
        <strain evidence="3 4">DFM31</strain>
    </source>
</reference>
<evidence type="ECO:0000256" key="2">
    <source>
        <dbReference type="SAM" id="MobiDB-lite"/>
    </source>
</evidence>
<accession>A0ABV3L7R9</accession>
<dbReference type="Pfam" id="PF05544">
    <property type="entry name" value="Pro_racemase"/>
    <property type="match status" value="1"/>
</dbReference>
<feature type="region of interest" description="Disordered" evidence="2">
    <location>
        <begin position="1"/>
        <end position="24"/>
    </location>
</feature>
<dbReference type="SUPFAM" id="SSF54506">
    <property type="entry name" value="Diaminopimelate epimerase-like"/>
    <property type="match status" value="1"/>
</dbReference>
<name>A0ABV3L7R9_9RHOB</name>
<evidence type="ECO:0000313" key="4">
    <source>
        <dbReference type="Proteomes" id="UP001553161"/>
    </source>
</evidence>
<dbReference type="PANTHER" id="PTHR33442">
    <property type="entry name" value="TRANS-3-HYDROXY-L-PROLINE DEHYDRATASE"/>
    <property type="match status" value="1"/>
</dbReference>
<dbReference type="InterPro" id="IPR008794">
    <property type="entry name" value="Pro_racemase_fam"/>
</dbReference>
<evidence type="ECO:0000313" key="3">
    <source>
        <dbReference type="EMBL" id="MEV8467543.1"/>
    </source>
</evidence>
<comment type="caution">
    <text evidence="3">The sequence shown here is derived from an EMBL/GenBank/DDBJ whole genome shotgun (WGS) entry which is preliminary data.</text>
</comment>
<evidence type="ECO:0000256" key="1">
    <source>
        <dbReference type="ARBA" id="ARBA00007529"/>
    </source>
</evidence>
<organism evidence="3 4">
    <name type="scientific">Meridianimarinicoccus marinus</name>
    <dbReference type="NCBI Taxonomy" id="3231483"/>
    <lineage>
        <taxon>Bacteria</taxon>
        <taxon>Pseudomonadati</taxon>
        <taxon>Pseudomonadota</taxon>
        <taxon>Alphaproteobacteria</taxon>
        <taxon>Rhodobacterales</taxon>
        <taxon>Paracoccaceae</taxon>
        <taxon>Meridianimarinicoccus</taxon>
    </lineage>
</organism>
<comment type="similarity">
    <text evidence="1">Belongs to the proline racemase family.</text>
</comment>
<keyword evidence="4" id="KW-1185">Reference proteome</keyword>
<dbReference type="PANTHER" id="PTHR33442:SF1">
    <property type="entry name" value="TRANS-3-HYDROXY-L-PROLINE DEHYDRATASE"/>
    <property type="match status" value="1"/>
</dbReference>
<protein>
    <submittedName>
        <fullName evidence="3">Proline racemase family protein</fullName>
    </submittedName>
</protein>
<dbReference type="SFLD" id="SFLDS00028">
    <property type="entry name" value="Proline_Racemase"/>
    <property type="match status" value="1"/>
</dbReference>
<dbReference type="Proteomes" id="UP001553161">
    <property type="component" value="Unassembled WGS sequence"/>
</dbReference>
<proteinExistence type="inferred from homology"/>